<comment type="caution">
    <text evidence="2">The sequence shown here is derived from an EMBL/GenBank/DDBJ whole genome shotgun (WGS) entry which is preliminary data.</text>
</comment>
<dbReference type="GO" id="GO:0004806">
    <property type="term" value="F:triacylglycerol lipase activity"/>
    <property type="evidence" value="ECO:0007669"/>
    <property type="project" value="TreeGrafter"/>
</dbReference>
<name>A0A7W9J9S2_9ACTN</name>
<dbReference type="EMBL" id="JACHMY010000001">
    <property type="protein sequence ID" value="MBB5837954.1"/>
    <property type="molecule type" value="Genomic_DNA"/>
</dbReference>
<dbReference type="InterPro" id="IPR000073">
    <property type="entry name" value="AB_hydrolase_1"/>
</dbReference>
<gene>
    <name evidence="2" type="ORF">HDA39_004688</name>
</gene>
<evidence type="ECO:0000313" key="2">
    <source>
        <dbReference type="EMBL" id="MBB5837954.1"/>
    </source>
</evidence>
<reference evidence="2 3" key="1">
    <citation type="submission" date="2020-08" db="EMBL/GenBank/DDBJ databases">
        <title>Sequencing the genomes of 1000 actinobacteria strains.</title>
        <authorList>
            <person name="Klenk H.-P."/>
        </authorList>
    </citation>
    <scope>NUCLEOTIDE SEQUENCE [LARGE SCALE GENOMIC DNA]</scope>
    <source>
        <strain evidence="2 3">DSM 28967</strain>
    </source>
</reference>
<dbReference type="Pfam" id="PF12697">
    <property type="entry name" value="Abhydrolase_6"/>
    <property type="match status" value="1"/>
</dbReference>
<organism evidence="2 3">
    <name type="scientific">Kribbella italica</name>
    <dbReference type="NCBI Taxonomy" id="1540520"/>
    <lineage>
        <taxon>Bacteria</taxon>
        <taxon>Bacillati</taxon>
        <taxon>Actinomycetota</taxon>
        <taxon>Actinomycetes</taxon>
        <taxon>Propionibacteriales</taxon>
        <taxon>Kribbellaceae</taxon>
        <taxon>Kribbella</taxon>
    </lineage>
</organism>
<dbReference type="InterPro" id="IPR050471">
    <property type="entry name" value="AB_hydrolase"/>
</dbReference>
<protein>
    <submittedName>
        <fullName evidence="2">Pimeloyl-ACP methyl ester carboxylesterase</fullName>
    </submittedName>
</protein>
<evidence type="ECO:0000313" key="3">
    <source>
        <dbReference type="Proteomes" id="UP000549971"/>
    </source>
</evidence>
<dbReference type="Proteomes" id="UP000549971">
    <property type="component" value="Unassembled WGS sequence"/>
</dbReference>
<dbReference type="Gene3D" id="3.40.50.1820">
    <property type="entry name" value="alpha/beta hydrolase"/>
    <property type="match status" value="1"/>
</dbReference>
<keyword evidence="3" id="KW-1185">Reference proteome</keyword>
<dbReference type="SUPFAM" id="SSF53474">
    <property type="entry name" value="alpha/beta-Hydrolases"/>
    <property type="match status" value="1"/>
</dbReference>
<dbReference type="GO" id="GO:0046503">
    <property type="term" value="P:glycerolipid catabolic process"/>
    <property type="evidence" value="ECO:0007669"/>
    <property type="project" value="TreeGrafter"/>
</dbReference>
<dbReference type="PANTHER" id="PTHR43433:SF5">
    <property type="entry name" value="AB HYDROLASE-1 DOMAIN-CONTAINING PROTEIN"/>
    <property type="match status" value="1"/>
</dbReference>
<evidence type="ECO:0000259" key="1">
    <source>
        <dbReference type="Pfam" id="PF12697"/>
    </source>
</evidence>
<feature type="domain" description="AB hydrolase-1" evidence="1">
    <location>
        <begin position="37"/>
        <end position="244"/>
    </location>
</feature>
<dbReference type="AlphaFoldDB" id="A0A7W9J9S2"/>
<sequence>MENVVSADGTRIAYERSGSGTPLILIGGALCDRAVTRPLAQALEPDFTVVSYDRRGRGDSGNTSPYAVAREVEDLAALITALGGTAAVYGHSSGAGLLVEAAATGLPISKLVLHEPPYSPDDAAAQQESDESAAVVERLIAAGQNLRAVTEFLQMTGMPEDAAKEWAASNGLAELAPTILHDFAVMDSSPGGTVPVGKLARLTQPALALCGSVSPPFMVDAARLVAKSLPNGQYVELEGHHHVVPPELLAPVLTNFVSPR</sequence>
<proteinExistence type="predicted"/>
<dbReference type="PANTHER" id="PTHR43433">
    <property type="entry name" value="HYDROLASE, ALPHA/BETA FOLD FAMILY PROTEIN"/>
    <property type="match status" value="1"/>
</dbReference>
<dbReference type="RefSeq" id="WP_184798371.1">
    <property type="nucleotide sequence ID" value="NZ_JACHMY010000001.1"/>
</dbReference>
<dbReference type="InterPro" id="IPR029058">
    <property type="entry name" value="AB_hydrolase_fold"/>
</dbReference>
<accession>A0A7W9J9S2</accession>